<keyword evidence="3" id="KW-1185">Reference proteome</keyword>
<dbReference type="KEGG" id="vcw:GJQ55_06750"/>
<evidence type="ECO:0000313" key="3">
    <source>
        <dbReference type="Proteomes" id="UP000596074"/>
    </source>
</evidence>
<sequence length="428" mass="47404">MGKAWLLGLGLPVAALATGAAALSWHNMQQYQQQHQTGLAWLNQSLQASGWQVQCGYEYSMPLLQRIEQCALTDSAGQTLAGSWHQVTALPWQVSGRFGVQPDSGAAAIVFMTVPQLLADQQGSWRIRAGDQQATFRYRSGSVDHKLMPGTRLQLQPLEVQGQLAIQAPYRSELIVQLPSLLLTDASQGDLELRGLNITLNSLLREQVSFTERLRYRLDSFSFHSRQLQLGFRDLQIEQANLVDGDVLASLSGVAVDTLRWSAGEHDLRVDPSGLQLYLDGFSWPLYRLFLQGDITPDVLLQSVAAKGMSLTLEDLHSSFVYQSREPAMLGSAGDLRASGKLTMAAGKADQVWQQWPQRLSGELTLNVSRSLMLGPQAELMLEFLNQGWLAPQDDRLQARLTLQQGQLLANGRAVTQLFNPPVYEEDH</sequence>
<feature type="signal peptide" evidence="1">
    <location>
        <begin position="1"/>
        <end position="22"/>
    </location>
</feature>
<evidence type="ECO:0008006" key="4">
    <source>
        <dbReference type="Google" id="ProtNLM"/>
    </source>
</evidence>
<organism evidence="2 3">
    <name type="scientific">Venatoribacter cucullus</name>
    <dbReference type="NCBI Taxonomy" id="2661630"/>
    <lineage>
        <taxon>Bacteria</taxon>
        <taxon>Pseudomonadati</taxon>
        <taxon>Pseudomonadota</taxon>
        <taxon>Gammaproteobacteria</taxon>
        <taxon>Oceanospirillales</taxon>
        <taxon>Oceanospirillaceae</taxon>
        <taxon>Venatoribacter</taxon>
    </lineage>
</organism>
<accession>A0A9X7YPN6</accession>
<proteinExistence type="predicted"/>
<gene>
    <name evidence="2" type="ORF">GJQ55_06750</name>
</gene>
<dbReference type="RefSeq" id="WP_228344229.1">
    <property type="nucleotide sequence ID" value="NZ_CP046056.1"/>
</dbReference>
<dbReference type="EMBL" id="CP046056">
    <property type="protein sequence ID" value="QQD24192.1"/>
    <property type="molecule type" value="Genomic_DNA"/>
</dbReference>
<evidence type="ECO:0000256" key="1">
    <source>
        <dbReference type="SAM" id="SignalP"/>
    </source>
</evidence>
<dbReference type="Proteomes" id="UP000596074">
    <property type="component" value="Chromosome"/>
</dbReference>
<name>A0A9X7YPN6_9GAMM</name>
<feature type="chain" id="PRO_5040818200" description="DUF945 family protein" evidence="1">
    <location>
        <begin position="23"/>
        <end position="428"/>
    </location>
</feature>
<evidence type="ECO:0000313" key="2">
    <source>
        <dbReference type="EMBL" id="QQD24192.1"/>
    </source>
</evidence>
<reference evidence="2 3" key="1">
    <citation type="submission" date="2019-11" db="EMBL/GenBank/DDBJ databases">
        <title>Venatorbacter sp. nov. a predator of Campylobacter and other Gram-negative bacteria.</title>
        <authorList>
            <person name="Saeedi A."/>
            <person name="Cummings N.J."/>
            <person name="Connerton I.F."/>
            <person name="Connerton P.L."/>
        </authorList>
    </citation>
    <scope>NUCLEOTIDE SEQUENCE [LARGE SCALE GENOMIC DNA]</scope>
    <source>
        <strain evidence="2">XL5</strain>
    </source>
</reference>
<protein>
    <recommendedName>
        <fullName evidence="4">DUF945 family protein</fullName>
    </recommendedName>
</protein>
<keyword evidence="1" id="KW-0732">Signal</keyword>
<dbReference type="AlphaFoldDB" id="A0A9X7YPN6"/>